<dbReference type="SUPFAM" id="SSF56655">
    <property type="entry name" value="Carbohydrate phosphatase"/>
    <property type="match status" value="2"/>
</dbReference>
<feature type="binding site" evidence="4">
    <location>
        <position position="492"/>
    </location>
    <ligand>
        <name>Mg(2+)</name>
        <dbReference type="ChEBI" id="CHEBI:18420"/>
        <label>1</label>
        <note>catalytic</note>
    </ligand>
</feature>
<feature type="region of interest" description="Disordered" evidence="5">
    <location>
        <begin position="497"/>
        <end position="533"/>
    </location>
</feature>
<dbReference type="Gene3D" id="3.40.190.80">
    <property type="match status" value="2"/>
</dbReference>
<organism evidence="6 7">
    <name type="scientific">Cyclostephanos tholiformis</name>
    <dbReference type="NCBI Taxonomy" id="382380"/>
    <lineage>
        <taxon>Eukaryota</taxon>
        <taxon>Sar</taxon>
        <taxon>Stramenopiles</taxon>
        <taxon>Ochrophyta</taxon>
        <taxon>Bacillariophyta</taxon>
        <taxon>Coscinodiscophyceae</taxon>
        <taxon>Thalassiosirophycidae</taxon>
        <taxon>Stephanodiscales</taxon>
        <taxon>Stephanodiscaceae</taxon>
        <taxon>Cyclostephanos</taxon>
    </lineage>
</organism>
<feature type="binding site" evidence="4">
    <location>
        <position position="550"/>
    </location>
    <ligand>
        <name>Mg(2+)</name>
        <dbReference type="ChEBI" id="CHEBI:18420"/>
        <label>1</label>
        <note>catalytic</note>
    </ligand>
</feature>
<evidence type="ECO:0000313" key="6">
    <source>
        <dbReference type="EMBL" id="KAL3810973.1"/>
    </source>
</evidence>
<feature type="compositionally biased region" description="Acidic residues" evidence="5">
    <location>
        <begin position="108"/>
        <end position="120"/>
    </location>
</feature>
<proteinExistence type="inferred from homology"/>
<evidence type="ECO:0000256" key="1">
    <source>
        <dbReference type="ARBA" id="ARBA00009759"/>
    </source>
</evidence>
<dbReference type="Gene3D" id="3.30.540.10">
    <property type="entry name" value="Fructose-1,6-Bisphosphatase, subunit A, domain 1"/>
    <property type="match status" value="2"/>
</dbReference>
<dbReference type="Proteomes" id="UP001530377">
    <property type="component" value="Unassembled WGS sequence"/>
</dbReference>
<dbReference type="PANTHER" id="PTHR20854:SF4">
    <property type="entry name" value="INOSITOL-1-MONOPHOSPHATASE-RELATED"/>
    <property type="match status" value="1"/>
</dbReference>
<dbReference type="PANTHER" id="PTHR20854">
    <property type="entry name" value="INOSITOL MONOPHOSPHATASE"/>
    <property type="match status" value="1"/>
</dbReference>
<feature type="compositionally biased region" description="Acidic residues" evidence="5">
    <location>
        <begin position="504"/>
        <end position="516"/>
    </location>
</feature>
<dbReference type="AlphaFoldDB" id="A0ABD3RDR2"/>
<dbReference type="PROSITE" id="PS00630">
    <property type="entry name" value="IMP_2"/>
    <property type="match status" value="1"/>
</dbReference>
<comment type="cofactor">
    <cofactor evidence="4">
        <name>Mg(2+)</name>
        <dbReference type="ChEBI" id="CHEBI:18420"/>
    </cofactor>
</comment>
<dbReference type="PRINTS" id="PR00377">
    <property type="entry name" value="IMPHPHTASES"/>
</dbReference>
<accession>A0ABD3RDR2</accession>
<dbReference type="GO" id="GO:0046872">
    <property type="term" value="F:metal ion binding"/>
    <property type="evidence" value="ECO:0007669"/>
    <property type="project" value="UniProtKB-KW"/>
</dbReference>
<sequence length="753" mass="81930">MTTRGTAALARSSSASCPTNGGCVGAALATAAWSRQLRRRVANDIIAMKTTDDDNNGVSMTKANSRDLVTRSDLECQRLLRDVIMTEFPDDAFWGEEDIDDTKRYNDKDDDAGVGIDDESGGSIVNSDTSRKSLDPADGIEEDGRLLFIVDPIDGTTNFQAGLPIYAVSIGIVSLTGSTPEVVAGVIYNPALGEMTSAVRGKGCYLNNERIGNNLMWDLDEDEKQRPRKSLISESLVNVGFPVCRESTLLASSRAVAALATKVRGLRMVACASQTMAWVAQSKLNSYFSWDLNAWDVVAGIVVIEEAGGSIPLTKSGSQIIPLTLTLTMMGTRRQTGMAKELDEIRQLNKKNHQAERQQQEAEEKWKRDEEEEKRRMTEASNMVDRMDTSQADDEVSLARGTAALARSSSAFCPTNGGCVDAALATAAWSRQLRRRVANDIIAMKTTDDDNNGVSMTKANSRDLVTRSDLECQRLVRDVIMTEFPDDAFWGEEDIDDTKRYNDKDDDAGVGIDDESGGSIVNSDTSRKSLDPADGIEEDGRLLFIVDPIDGTTNFQAGLPIYAVSIGVVSLTGSTPEVVAGVIYNPALGEMTSAVRGKGCYLNNERIGNNLMRDLDEDEKQRPRKSLIGESLVNVGFPVCRESTLLASSRAVAALATKVRGLRMVACASQTMAWVAQSKLNSYFSWDLNAWDVAAGIVVIEEAGGSVCNFDGTRADITSRDMIMTCRPERSGEEGLLRDEILRVLSDSDCLRY</sequence>
<keyword evidence="3 4" id="KW-0460">Magnesium</keyword>
<dbReference type="InterPro" id="IPR020550">
    <property type="entry name" value="Inositol_monophosphatase_CS"/>
</dbReference>
<reference evidence="6 7" key="1">
    <citation type="submission" date="2024-10" db="EMBL/GenBank/DDBJ databases">
        <title>Updated reference genomes for cyclostephanoid diatoms.</title>
        <authorList>
            <person name="Roberts W.R."/>
            <person name="Alverson A.J."/>
        </authorList>
    </citation>
    <scope>NUCLEOTIDE SEQUENCE [LARGE SCALE GENOMIC DNA]</scope>
    <source>
        <strain evidence="6 7">AJA228-03</strain>
    </source>
</reference>
<dbReference type="EMBL" id="JALLPB020000290">
    <property type="protein sequence ID" value="KAL3810973.1"/>
    <property type="molecule type" value="Genomic_DNA"/>
</dbReference>
<evidence type="ECO:0000256" key="3">
    <source>
        <dbReference type="ARBA" id="ARBA00022842"/>
    </source>
</evidence>
<evidence type="ECO:0000313" key="7">
    <source>
        <dbReference type="Proteomes" id="UP001530377"/>
    </source>
</evidence>
<feature type="region of interest" description="Disordered" evidence="5">
    <location>
        <begin position="101"/>
        <end position="137"/>
    </location>
</feature>
<comment type="caution">
    <text evidence="6">The sequence shown here is derived from an EMBL/GenBank/DDBJ whole genome shotgun (WGS) entry which is preliminary data.</text>
</comment>
<protein>
    <recommendedName>
        <fullName evidence="8">Inositol-phosphate phosphatase</fullName>
    </recommendedName>
</protein>
<dbReference type="InterPro" id="IPR000760">
    <property type="entry name" value="Inositol_monophosphatase-like"/>
</dbReference>
<feature type="binding site" evidence="4">
    <location>
        <position position="692"/>
    </location>
    <ligand>
        <name>Mg(2+)</name>
        <dbReference type="ChEBI" id="CHEBI:18420"/>
        <label>1</label>
        <note>catalytic</note>
    </ligand>
</feature>
<dbReference type="Pfam" id="PF00459">
    <property type="entry name" value="Inositol_P"/>
    <property type="match status" value="2"/>
</dbReference>
<feature type="region of interest" description="Disordered" evidence="5">
    <location>
        <begin position="350"/>
        <end position="382"/>
    </location>
</feature>
<evidence type="ECO:0000256" key="5">
    <source>
        <dbReference type="SAM" id="MobiDB-lite"/>
    </source>
</evidence>
<feature type="compositionally biased region" description="Basic and acidic residues" evidence="5">
    <location>
        <begin position="350"/>
        <end position="378"/>
    </location>
</feature>
<gene>
    <name evidence="6" type="ORF">ACHAXA_005389</name>
</gene>
<evidence type="ECO:0008006" key="8">
    <source>
        <dbReference type="Google" id="ProtNLM"/>
    </source>
</evidence>
<evidence type="ECO:0000256" key="4">
    <source>
        <dbReference type="PIRSR" id="PIRSR600760-2"/>
    </source>
</evidence>
<evidence type="ECO:0000256" key="2">
    <source>
        <dbReference type="ARBA" id="ARBA00022723"/>
    </source>
</evidence>
<feature type="binding site" evidence="4">
    <location>
        <position position="547"/>
    </location>
    <ligand>
        <name>Mg(2+)</name>
        <dbReference type="ChEBI" id="CHEBI:18420"/>
        <label>1</label>
        <note>catalytic</note>
    </ligand>
</feature>
<name>A0ABD3RDR2_9STRA</name>
<keyword evidence="2 4" id="KW-0479">Metal-binding</keyword>
<feature type="binding site" evidence="4">
    <location>
        <position position="549"/>
    </location>
    <ligand>
        <name>Mg(2+)</name>
        <dbReference type="ChEBI" id="CHEBI:18420"/>
        <label>1</label>
        <note>catalytic</note>
    </ligand>
</feature>
<comment type="similarity">
    <text evidence="1">Belongs to the inositol monophosphatase superfamily.</text>
</comment>
<keyword evidence="7" id="KW-1185">Reference proteome</keyword>